<accession>A0A1T4VBH3</accession>
<feature type="transmembrane region" description="Helical" evidence="9">
    <location>
        <begin position="134"/>
        <end position="154"/>
    </location>
</feature>
<dbReference type="EMBL" id="FUXX01000018">
    <property type="protein sequence ID" value="SKA62304.1"/>
    <property type="molecule type" value="Genomic_DNA"/>
</dbReference>
<evidence type="ECO:0000313" key="10">
    <source>
        <dbReference type="EMBL" id="SKA62304.1"/>
    </source>
</evidence>
<feature type="transmembrane region" description="Helical" evidence="9">
    <location>
        <begin position="103"/>
        <end position="122"/>
    </location>
</feature>
<dbReference type="PANTHER" id="PTHR30335">
    <property type="entry name" value="INTEGRAL MEMBRANE PROTEIN OF SOXR-REDUCING COMPLEX"/>
    <property type="match status" value="1"/>
</dbReference>
<keyword evidence="3" id="KW-1003">Cell membrane</keyword>
<dbReference type="RefSeq" id="WP_078928722.1">
    <property type="nucleotide sequence ID" value="NZ_FUXX01000018.1"/>
</dbReference>
<keyword evidence="2" id="KW-0813">Transport</keyword>
<dbReference type="InterPro" id="IPR050133">
    <property type="entry name" value="NqrDE/RnfAE_oxidrdctase"/>
</dbReference>
<keyword evidence="6" id="KW-0249">Electron transport</keyword>
<comment type="subcellular location">
    <subcellularLocation>
        <location evidence="1">Endomembrane system</location>
        <topology evidence="1">Multi-pass membrane protein</topology>
    </subcellularLocation>
</comment>
<dbReference type="Pfam" id="PF02508">
    <property type="entry name" value="Rnf-Nqr"/>
    <property type="match status" value="1"/>
</dbReference>
<evidence type="ECO:0000256" key="4">
    <source>
        <dbReference type="ARBA" id="ARBA00022692"/>
    </source>
</evidence>
<feature type="transmembrane region" description="Helical" evidence="9">
    <location>
        <begin position="38"/>
        <end position="67"/>
    </location>
</feature>
<dbReference type="NCBIfam" id="TIGR01943">
    <property type="entry name" value="rnfA"/>
    <property type="match status" value="1"/>
</dbReference>
<dbReference type="Proteomes" id="UP000242432">
    <property type="component" value="Unassembled WGS sequence"/>
</dbReference>
<organism evidence="10 11">
    <name type="scientific">Succinivibrio dextrinosolvens DSM 3072</name>
    <dbReference type="NCBI Taxonomy" id="1123324"/>
    <lineage>
        <taxon>Bacteria</taxon>
        <taxon>Pseudomonadati</taxon>
        <taxon>Pseudomonadota</taxon>
        <taxon>Gammaproteobacteria</taxon>
        <taxon>Aeromonadales</taxon>
        <taxon>Succinivibrionaceae</taxon>
        <taxon>Succinivibrio</taxon>
    </lineage>
</organism>
<evidence type="ECO:0000256" key="7">
    <source>
        <dbReference type="ARBA" id="ARBA00022989"/>
    </source>
</evidence>
<feature type="transmembrane region" description="Helical" evidence="9">
    <location>
        <begin position="74"/>
        <end position="97"/>
    </location>
</feature>
<keyword evidence="4 9" id="KW-0812">Transmembrane</keyword>
<feature type="transmembrane region" description="Helical" evidence="9">
    <location>
        <begin position="170"/>
        <end position="191"/>
    </location>
</feature>
<dbReference type="GO" id="GO:0012505">
    <property type="term" value="C:endomembrane system"/>
    <property type="evidence" value="ECO:0007669"/>
    <property type="project" value="UniProtKB-SubCell"/>
</dbReference>
<evidence type="ECO:0000256" key="9">
    <source>
        <dbReference type="SAM" id="Phobius"/>
    </source>
</evidence>
<keyword evidence="7 9" id="KW-1133">Transmembrane helix</keyword>
<evidence type="ECO:0000256" key="5">
    <source>
        <dbReference type="ARBA" id="ARBA00022967"/>
    </source>
</evidence>
<dbReference type="PIRSF" id="PIRSF006102">
    <property type="entry name" value="NQR_DE"/>
    <property type="match status" value="1"/>
</dbReference>
<proteinExistence type="predicted"/>
<dbReference type="GO" id="GO:0022900">
    <property type="term" value="P:electron transport chain"/>
    <property type="evidence" value="ECO:0007669"/>
    <property type="project" value="InterPro"/>
</dbReference>
<dbReference type="AlphaFoldDB" id="A0A1T4VBH3"/>
<dbReference type="STRING" id="83771.SAMN02910357_02236"/>
<evidence type="ECO:0000256" key="2">
    <source>
        <dbReference type="ARBA" id="ARBA00022448"/>
    </source>
</evidence>
<dbReference type="InterPro" id="IPR011293">
    <property type="entry name" value="Ion_transpt_RnfA/RsxA"/>
</dbReference>
<evidence type="ECO:0000256" key="6">
    <source>
        <dbReference type="ARBA" id="ARBA00022982"/>
    </source>
</evidence>
<dbReference type="GO" id="GO:0005886">
    <property type="term" value="C:plasma membrane"/>
    <property type="evidence" value="ECO:0007669"/>
    <property type="project" value="TreeGrafter"/>
</dbReference>
<name>A0A1T4VBH3_9GAMM</name>
<keyword evidence="11" id="KW-1185">Reference proteome</keyword>
<gene>
    <name evidence="10" type="ORF">SAMN02745213_01236</name>
</gene>
<evidence type="ECO:0000256" key="3">
    <source>
        <dbReference type="ARBA" id="ARBA00022519"/>
    </source>
</evidence>
<dbReference type="PANTHER" id="PTHR30335:SF0">
    <property type="entry name" value="ION-TRANSLOCATING OXIDOREDUCTASE COMPLEX SUBUNIT A"/>
    <property type="match status" value="1"/>
</dbReference>
<evidence type="ECO:0000313" key="11">
    <source>
        <dbReference type="Proteomes" id="UP000242432"/>
    </source>
</evidence>
<evidence type="ECO:0000256" key="1">
    <source>
        <dbReference type="ARBA" id="ARBA00004127"/>
    </source>
</evidence>
<sequence>MTHLLFLFFGAAIVNNFVLVRFLGLCPFLGVSNKISAAFGMGIATTFVLLMTSMGCYAVNSLVLIPFNLQSLDLIMDIVIIALTVQLVEIAIRFISYDLYNALGIYLPLITTNCVVLGLVLLQNSLQFSFSEACVFALGAGTGFTLVLTLFAAIRERLAISDVPEPFKNTAIALITAGLLSLAFMGFAGFAGSAA</sequence>
<reference evidence="11" key="1">
    <citation type="submission" date="2017-02" db="EMBL/GenBank/DDBJ databases">
        <authorList>
            <person name="Varghese N."/>
            <person name="Submissions S."/>
        </authorList>
    </citation>
    <scope>NUCLEOTIDE SEQUENCE [LARGE SCALE GENOMIC DNA]</scope>
    <source>
        <strain evidence="11">DSM 3072</strain>
    </source>
</reference>
<evidence type="ECO:0000256" key="8">
    <source>
        <dbReference type="ARBA" id="ARBA00023136"/>
    </source>
</evidence>
<dbReference type="InterPro" id="IPR003667">
    <property type="entry name" value="NqrDE/RnfAE"/>
</dbReference>
<keyword evidence="5" id="KW-1278">Translocase</keyword>
<keyword evidence="8 9" id="KW-0472">Membrane</keyword>
<protein>
    <submittedName>
        <fullName evidence="10">Electron transport complex protein RnfA</fullName>
    </submittedName>
</protein>
<dbReference type="NCBIfam" id="NF003481">
    <property type="entry name" value="PRK05151.1"/>
    <property type="match status" value="1"/>
</dbReference>
<keyword evidence="3" id="KW-0997">Cell inner membrane</keyword>